<feature type="compositionally biased region" description="Polar residues" evidence="7">
    <location>
        <begin position="132"/>
        <end position="141"/>
    </location>
</feature>
<dbReference type="InterPro" id="IPR009072">
    <property type="entry name" value="Histone-fold"/>
</dbReference>
<protein>
    <submittedName>
        <fullName evidence="8">Uncharacterized protein</fullName>
    </submittedName>
</protein>
<dbReference type="PROSITE" id="PS00046">
    <property type="entry name" value="HISTONE_H2A"/>
    <property type="match status" value="1"/>
</dbReference>
<keyword evidence="6" id="KW-0539">Nucleus</keyword>
<evidence type="ECO:0000256" key="1">
    <source>
        <dbReference type="ARBA" id="ARBA00004123"/>
    </source>
</evidence>
<sequence length="176" mass="18373">MSGRGKQGGKTRAKAKTRSSRAGLQFPVGSCSPSAPEGQTMPSGSVLEYLTAEILELAATPPETTRRPASSPDTSSWLSATTRSSTSCWAASPSPRRSPAQHPGRVLLPKKTESSTRPPRASNPPTGFPSIRQHNGSSQSPPHLYTKGGHTASMDTNPTLLSISRGGDRTPSPGEG</sequence>
<dbReference type="InterPro" id="IPR032458">
    <property type="entry name" value="Histone_H2A_CS"/>
</dbReference>
<gene>
    <name evidence="8" type="ORF">SPARVUS_LOCUS1484150</name>
</gene>
<evidence type="ECO:0000256" key="4">
    <source>
        <dbReference type="ARBA" id="ARBA00022454"/>
    </source>
</evidence>
<evidence type="ECO:0000256" key="2">
    <source>
        <dbReference type="ARBA" id="ARBA00004286"/>
    </source>
</evidence>
<keyword evidence="4" id="KW-0158">Chromosome</keyword>
<evidence type="ECO:0000256" key="3">
    <source>
        <dbReference type="ARBA" id="ARBA00010691"/>
    </source>
</evidence>
<dbReference type="InterPro" id="IPR002119">
    <property type="entry name" value="Histone_H2A"/>
</dbReference>
<dbReference type="Proteomes" id="UP001162483">
    <property type="component" value="Unassembled WGS sequence"/>
</dbReference>
<evidence type="ECO:0000256" key="7">
    <source>
        <dbReference type="SAM" id="MobiDB-lite"/>
    </source>
</evidence>
<comment type="subcellular location">
    <subcellularLocation>
        <location evidence="2">Chromosome</location>
    </subcellularLocation>
    <subcellularLocation>
        <location evidence="1">Nucleus</location>
    </subcellularLocation>
</comment>
<evidence type="ECO:0000256" key="6">
    <source>
        <dbReference type="ARBA" id="ARBA00023242"/>
    </source>
</evidence>
<keyword evidence="9" id="KW-1185">Reference proteome</keyword>
<dbReference type="EMBL" id="CATNWA010000987">
    <property type="protein sequence ID" value="CAI9538791.1"/>
    <property type="molecule type" value="Genomic_DNA"/>
</dbReference>
<reference evidence="8" key="1">
    <citation type="submission" date="2023-05" db="EMBL/GenBank/DDBJ databases">
        <authorList>
            <person name="Stuckert A."/>
        </authorList>
    </citation>
    <scope>NUCLEOTIDE SEQUENCE</scope>
</reference>
<comment type="caution">
    <text evidence="8">The sequence shown here is derived from an EMBL/GenBank/DDBJ whole genome shotgun (WGS) entry which is preliminary data.</text>
</comment>
<accession>A0ABN9AWB1</accession>
<dbReference type="SUPFAM" id="SSF47113">
    <property type="entry name" value="Histone-fold"/>
    <property type="match status" value="1"/>
</dbReference>
<keyword evidence="5" id="KW-0007">Acetylation</keyword>
<evidence type="ECO:0000313" key="9">
    <source>
        <dbReference type="Proteomes" id="UP001162483"/>
    </source>
</evidence>
<feature type="compositionally biased region" description="Basic residues" evidence="7">
    <location>
        <begin position="7"/>
        <end position="19"/>
    </location>
</feature>
<dbReference type="Gene3D" id="1.10.20.10">
    <property type="entry name" value="Histone, subunit A"/>
    <property type="match status" value="1"/>
</dbReference>
<name>A0ABN9AWB1_9NEOB</name>
<evidence type="ECO:0000256" key="5">
    <source>
        <dbReference type="ARBA" id="ARBA00022990"/>
    </source>
</evidence>
<proteinExistence type="inferred from homology"/>
<feature type="compositionally biased region" description="Polar residues" evidence="7">
    <location>
        <begin position="67"/>
        <end position="89"/>
    </location>
</feature>
<comment type="similarity">
    <text evidence="3">Belongs to the histone H2A family.</text>
</comment>
<dbReference type="SMART" id="SM00414">
    <property type="entry name" value="H2A"/>
    <property type="match status" value="1"/>
</dbReference>
<organism evidence="8 9">
    <name type="scientific">Staurois parvus</name>
    <dbReference type="NCBI Taxonomy" id="386267"/>
    <lineage>
        <taxon>Eukaryota</taxon>
        <taxon>Metazoa</taxon>
        <taxon>Chordata</taxon>
        <taxon>Craniata</taxon>
        <taxon>Vertebrata</taxon>
        <taxon>Euteleostomi</taxon>
        <taxon>Amphibia</taxon>
        <taxon>Batrachia</taxon>
        <taxon>Anura</taxon>
        <taxon>Neobatrachia</taxon>
        <taxon>Ranoidea</taxon>
        <taxon>Ranidae</taxon>
        <taxon>Staurois</taxon>
    </lineage>
</organism>
<feature type="compositionally biased region" description="Polar residues" evidence="7">
    <location>
        <begin position="153"/>
        <end position="162"/>
    </location>
</feature>
<feature type="region of interest" description="Disordered" evidence="7">
    <location>
        <begin position="1"/>
        <end position="176"/>
    </location>
</feature>
<evidence type="ECO:0000313" key="8">
    <source>
        <dbReference type="EMBL" id="CAI9538791.1"/>
    </source>
</evidence>